<name>A0A2X3KYS1_9BACT</name>
<comment type="function">
    <text evidence="7 9">One of the primary rRNA binding proteins, it binds directly near the 3'-end of the 23S rRNA, where it nucleates assembly of the 50S subunit.</text>
</comment>
<dbReference type="Gene3D" id="3.30.160.810">
    <property type="match status" value="1"/>
</dbReference>
<dbReference type="Gene3D" id="2.40.30.10">
    <property type="entry name" value="Translation factors"/>
    <property type="match status" value="1"/>
</dbReference>
<dbReference type="InterPro" id="IPR009000">
    <property type="entry name" value="Transl_B-barrel_sf"/>
</dbReference>
<dbReference type="GO" id="GO:0019843">
    <property type="term" value="F:rRNA binding"/>
    <property type="evidence" value="ECO:0007669"/>
    <property type="project" value="UniProtKB-UniRule"/>
</dbReference>
<dbReference type="FunFam" id="3.30.160.810:FF:000001">
    <property type="entry name" value="50S ribosomal protein L3"/>
    <property type="match status" value="1"/>
</dbReference>
<evidence type="ECO:0000256" key="4">
    <source>
        <dbReference type="ARBA" id="ARBA00022980"/>
    </source>
</evidence>
<dbReference type="NCBIfam" id="TIGR03625">
    <property type="entry name" value="L3_bact"/>
    <property type="match status" value="1"/>
</dbReference>
<keyword evidence="2 7" id="KW-0699">rRNA-binding</keyword>
<dbReference type="InterPro" id="IPR019926">
    <property type="entry name" value="Ribosomal_uL3_CS"/>
</dbReference>
<dbReference type="GO" id="GO:0006412">
    <property type="term" value="P:translation"/>
    <property type="evidence" value="ECO:0007669"/>
    <property type="project" value="UniProtKB-UniRule"/>
</dbReference>
<keyword evidence="4 7" id="KW-0689">Ribosomal protein</keyword>
<proteinExistence type="inferred from homology"/>
<evidence type="ECO:0000256" key="7">
    <source>
        <dbReference type="HAMAP-Rule" id="MF_01325"/>
    </source>
</evidence>
<evidence type="ECO:0000313" key="10">
    <source>
        <dbReference type="EMBL" id="SQD92676.1"/>
    </source>
</evidence>
<protein>
    <recommendedName>
        <fullName evidence="6 7">Large ribosomal subunit protein uL3</fullName>
    </recommendedName>
</protein>
<comment type="subunit">
    <text evidence="7 9">Part of the 50S ribosomal subunit. Forms a cluster with proteins L14 and L19.</text>
</comment>
<dbReference type="KEGG" id="bana:BARAN1_0652"/>
<evidence type="ECO:0000256" key="1">
    <source>
        <dbReference type="ARBA" id="ARBA00006540"/>
    </source>
</evidence>
<dbReference type="PANTHER" id="PTHR11229:SF16">
    <property type="entry name" value="LARGE RIBOSOMAL SUBUNIT PROTEIN UL3C"/>
    <property type="match status" value="1"/>
</dbReference>
<evidence type="ECO:0000256" key="9">
    <source>
        <dbReference type="RuleBase" id="RU003906"/>
    </source>
</evidence>
<dbReference type="InterPro" id="IPR000597">
    <property type="entry name" value="Ribosomal_uL3"/>
</dbReference>
<dbReference type="HAMAP" id="MF_01325_B">
    <property type="entry name" value="Ribosomal_uL3_B"/>
    <property type="match status" value="1"/>
</dbReference>
<dbReference type="RefSeq" id="WP_122031764.1">
    <property type="nucleotide sequence ID" value="NZ_LS483254.1"/>
</dbReference>
<comment type="similarity">
    <text evidence="1 7 8">Belongs to the universal ribosomal protein uL3 family.</text>
</comment>
<dbReference type="EMBL" id="LS483254">
    <property type="protein sequence ID" value="SQD92676.1"/>
    <property type="molecule type" value="Genomic_DNA"/>
</dbReference>
<sequence>MPLELIGRKVGMTQWFDGEGRAVAATVIEVEPSVVVEVKTPDRHGYAAVQFGAGAVAERKVKRPILGQFRKIGIPPRKHLYEVRVDDPSRFSPGTEVGVDLFAAGEMVDVTGISKGKGFQGTIKRWRFHSRPRSHGHKWFRRPGAAGRGLTKVVKGRKYPGHAGVQRVTVRNLAVLAVDSGRRLLVVRGSVPGPRSGALRIRKHDA</sequence>
<dbReference type="Proteomes" id="UP000249818">
    <property type="component" value="Chromosome BARAN1"/>
</dbReference>
<evidence type="ECO:0000256" key="5">
    <source>
        <dbReference type="ARBA" id="ARBA00023274"/>
    </source>
</evidence>
<dbReference type="PANTHER" id="PTHR11229">
    <property type="entry name" value="50S RIBOSOMAL PROTEIN L3"/>
    <property type="match status" value="1"/>
</dbReference>
<gene>
    <name evidence="7 10" type="primary">rplC</name>
    <name evidence="10" type="ORF">BARAN1_0652</name>
</gene>
<dbReference type="GO" id="GO:0022625">
    <property type="term" value="C:cytosolic large ribosomal subunit"/>
    <property type="evidence" value="ECO:0007669"/>
    <property type="project" value="TreeGrafter"/>
</dbReference>
<dbReference type="Pfam" id="PF00297">
    <property type="entry name" value="Ribosomal_L3"/>
    <property type="match status" value="1"/>
</dbReference>
<dbReference type="PROSITE" id="PS00474">
    <property type="entry name" value="RIBOSOMAL_L3"/>
    <property type="match status" value="1"/>
</dbReference>
<keyword evidence="3 7" id="KW-0694">RNA-binding</keyword>
<organism evidence="10 11">
    <name type="scientific">Candidatus Bipolaricaulis anaerobius</name>
    <dbReference type="NCBI Taxonomy" id="2026885"/>
    <lineage>
        <taxon>Bacteria</taxon>
        <taxon>Candidatus Bipolaricaulota</taxon>
        <taxon>Candidatus Bipolaricaulia</taxon>
        <taxon>Candidatus Bipolaricaulales</taxon>
        <taxon>Candidatus Bipolaricaulaceae</taxon>
        <taxon>Candidatus Bipolaricaulis</taxon>
    </lineage>
</organism>
<dbReference type="AlphaFoldDB" id="A0A2X3KYS1"/>
<evidence type="ECO:0000256" key="8">
    <source>
        <dbReference type="RuleBase" id="RU003905"/>
    </source>
</evidence>
<keyword evidence="5 7" id="KW-0687">Ribonucleoprotein</keyword>
<dbReference type="GO" id="GO:0003735">
    <property type="term" value="F:structural constituent of ribosome"/>
    <property type="evidence" value="ECO:0007669"/>
    <property type="project" value="UniProtKB-UniRule"/>
</dbReference>
<evidence type="ECO:0000256" key="2">
    <source>
        <dbReference type="ARBA" id="ARBA00022730"/>
    </source>
</evidence>
<evidence type="ECO:0000313" key="11">
    <source>
        <dbReference type="Proteomes" id="UP000249818"/>
    </source>
</evidence>
<accession>A0A2X3KYS1</accession>
<dbReference type="SUPFAM" id="SSF50447">
    <property type="entry name" value="Translation proteins"/>
    <property type="match status" value="1"/>
</dbReference>
<dbReference type="InterPro" id="IPR019927">
    <property type="entry name" value="Ribosomal_uL3_bac/org-type"/>
</dbReference>
<evidence type="ECO:0000256" key="3">
    <source>
        <dbReference type="ARBA" id="ARBA00022884"/>
    </source>
</evidence>
<reference evidence="11" key="1">
    <citation type="submission" date="2018-05" db="EMBL/GenBank/DDBJ databases">
        <authorList>
            <person name="Hao L."/>
        </authorList>
    </citation>
    <scope>NUCLEOTIDE SEQUENCE [LARGE SCALE GENOMIC DNA]</scope>
</reference>
<keyword evidence="11" id="KW-1185">Reference proteome</keyword>
<dbReference type="OrthoDB" id="9806135at2"/>
<evidence type="ECO:0000256" key="6">
    <source>
        <dbReference type="ARBA" id="ARBA00035243"/>
    </source>
</evidence>